<dbReference type="AlphaFoldDB" id="A0A5C7B829"/>
<feature type="signal peptide" evidence="1">
    <location>
        <begin position="1"/>
        <end position="19"/>
    </location>
</feature>
<reference evidence="2 3" key="1">
    <citation type="submission" date="2019-08" db="EMBL/GenBank/DDBJ databases">
        <title>Genome of Psychroserpens burtonensis ACAM 167.</title>
        <authorList>
            <person name="Bowman J.P."/>
        </authorList>
    </citation>
    <scope>NUCLEOTIDE SEQUENCE [LARGE SCALE GENOMIC DNA]</scope>
    <source>
        <strain evidence="2 3">ACAM 167</strain>
    </source>
</reference>
<organism evidence="2 3">
    <name type="scientific">Psychroserpens burtonensis</name>
    <dbReference type="NCBI Taxonomy" id="49278"/>
    <lineage>
        <taxon>Bacteria</taxon>
        <taxon>Pseudomonadati</taxon>
        <taxon>Bacteroidota</taxon>
        <taxon>Flavobacteriia</taxon>
        <taxon>Flavobacteriales</taxon>
        <taxon>Flavobacteriaceae</taxon>
        <taxon>Psychroserpens</taxon>
    </lineage>
</organism>
<keyword evidence="3" id="KW-1185">Reference proteome</keyword>
<gene>
    <name evidence="2" type="ORF">ES692_08400</name>
</gene>
<evidence type="ECO:0000313" key="3">
    <source>
        <dbReference type="Proteomes" id="UP000321938"/>
    </source>
</evidence>
<keyword evidence="1" id="KW-0732">Signal</keyword>
<dbReference type="OrthoDB" id="982449at2"/>
<evidence type="ECO:0008006" key="4">
    <source>
        <dbReference type="Google" id="ProtNLM"/>
    </source>
</evidence>
<dbReference type="STRING" id="1123037.GCA_000425305_00175"/>
<sequence length="199" mass="22813">MKHLTTLILALLFTVTSFAQSHTDEITKNAQTYYDYMTAQNFDGVLDYMYPKVFDMAPRAQMKAGMEQMFSSPEMKIEFLSNDVTKVSEEKVVEKITYAAVFYNSKMKMTFVSEQNKPEEDRKGFLDMMKSTMDSQFGAENVASDFKAMSLIINMDATMFAIKDPQYTGWKFLGNDDAMKMLVDSIVPESVRTELLNEE</sequence>
<dbReference type="RefSeq" id="WP_028870671.1">
    <property type="nucleotide sequence ID" value="NZ_VOSB01000010.1"/>
</dbReference>
<dbReference type="EMBL" id="VOSB01000010">
    <property type="protein sequence ID" value="TXE17907.1"/>
    <property type="molecule type" value="Genomic_DNA"/>
</dbReference>
<evidence type="ECO:0000313" key="2">
    <source>
        <dbReference type="EMBL" id="TXE17907.1"/>
    </source>
</evidence>
<accession>A0A5C7B829</accession>
<proteinExistence type="predicted"/>
<dbReference type="Proteomes" id="UP000321938">
    <property type="component" value="Unassembled WGS sequence"/>
</dbReference>
<name>A0A5C7B829_9FLAO</name>
<evidence type="ECO:0000256" key="1">
    <source>
        <dbReference type="SAM" id="SignalP"/>
    </source>
</evidence>
<comment type="caution">
    <text evidence="2">The sequence shown here is derived from an EMBL/GenBank/DDBJ whole genome shotgun (WGS) entry which is preliminary data.</text>
</comment>
<protein>
    <recommendedName>
        <fullName evidence="4">DUF4878 domain-containing protein</fullName>
    </recommendedName>
</protein>
<feature type="chain" id="PRO_5022712704" description="DUF4878 domain-containing protein" evidence="1">
    <location>
        <begin position="20"/>
        <end position="199"/>
    </location>
</feature>